<evidence type="ECO:0000313" key="3">
    <source>
        <dbReference type="Proteomes" id="UP000186309"/>
    </source>
</evidence>
<feature type="compositionally biased region" description="Gly residues" evidence="1">
    <location>
        <begin position="26"/>
        <end position="37"/>
    </location>
</feature>
<name>A0A1U7CRW5_9BACT</name>
<dbReference type="AlphaFoldDB" id="A0A1U7CRW5"/>
<keyword evidence="3" id="KW-1185">Reference proteome</keyword>
<protein>
    <submittedName>
        <fullName evidence="2">Uncharacterized protein</fullName>
    </submittedName>
</protein>
<organism evidence="2 3">
    <name type="scientific">Paludisphaera borealis</name>
    <dbReference type="NCBI Taxonomy" id="1387353"/>
    <lineage>
        <taxon>Bacteria</taxon>
        <taxon>Pseudomonadati</taxon>
        <taxon>Planctomycetota</taxon>
        <taxon>Planctomycetia</taxon>
        <taxon>Isosphaerales</taxon>
        <taxon>Isosphaeraceae</taxon>
        <taxon>Paludisphaera</taxon>
    </lineage>
</organism>
<evidence type="ECO:0000313" key="2">
    <source>
        <dbReference type="EMBL" id="APW61687.1"/>
    </source>
</evidence>
<accession>A0A1U7CRW5</accession>
<sequence length="56" mass="5904">MRPAGSNSTPGDAHGFATNEANFGERAGGLGMRGGGQENDDFPRERSQYGFQAEVT</sequence>
<dbReference type="Proteomes" id="UP000186309">
    <property type="component" value="Chromosome"/>
</dbReference>
<proteinExistence type="predicted"/>
<reference evidence="3" key="1">
    <citation type="submission" date="2016-12" db="EMBL/GenBank/DDBJ databases">
        <title>Comparative genomics of four Isosphaeraceae planctomycetes: a common pool of plasmids and glycoside hydrolase genes.</title>
        <authorList>
            <person name="Ivanova A."/>
        </authorList>
    </citation>
    <scope>NUCLEOTIDE SEQUENCE [LARGE SCALE GENOMIC DNA]</scope>
    <source>
        <strain evidence="3">PX4</strain>
    </source>
</reference>
<gene>
    <name evidence="2" type="ORF">BSF38_03214</name>
</gene>
<dbReference type="KEGG" id="pbor:BSF38_03214"/>
<evidence type="ECO:0000256" key="1">
    <source>
        <dbReference type="SAM" id="MobiDB-lite"/>
    </source>
</evidence>
<dbReference type="EMBL" id="CP019082">
    <property type="protein sequence ID" value="APW61687.1"/>
    <property type="molecule type" value="Genomic_DNA"/>
</dbReference>
<feature type="compositionally biased region" description="Polar residues" evidence="1">
    <location>
        <begin position="1"/>
        <end position="10"/>
    </location>
</feature>
<feature type="region of interest" description="Disordered" evidence="1">
    <location>
        <begin position="1"/>
        <end position="56"/>
    </location>
</feature>